<name>A0A0M2SLP7_9STAP</name>
<evidence type="ECO:0000313" key="2">
    <source>
        <dbReference type="Proteomes" id="UP000034287"/>
    </source>
</evidence>
<dbReference type="Proteomes" id="UP000034287">
    <property type="component" value="Unassembled WGS sequence"/>
</dbReference>
<comment type="caution">
    <text evidence="1">The sequence shown here is derived from an EMBL/GenBank/DDBJ whole genome shotgun (WGS) entry which is preliminary data.</text>
</comment>
<dbReference type="AlphaFoldDB" id="A0A0M2SLP7"/>
<dbReference type="RefSeq" id="WP_046516197.1">
    <property type="nucleotide sequence ID" value="NZ_LAYZ01000024.1"/>
</dbReference>
<dbReference type="OrthoDB" id="2387294at2"/>
<keyword evidence="2" id="KW-1185">Reference proteome</keyword>
<protein>
    <submittedName>
        <fullName evidence="1">Uncharacterized protein</fullName>
    </submittedName>
</protein>
<dbReference type="PATRIC" id="fig|1432562.3.peg.1820"/>
<reference evidence="1 2" key="1">
    <citation type="submission" date="2015-04" db="EMBL/GenBank/DDBJ databases">
        <title>Taxonomic description and genome sequence of Salinicoccus sediminis sp. nov., a novel hyper halotolerant bacterium isolated from marine sediment.</title>
        <authorList>
            <person name="Mathan Kumar R."/>
            <person name="Kaur G."/>
            <person name="Kumar N."/>
            <person name="Kumar A."/>
            <person name="Singh N.K."/>
            <person name="Kaur N."/>
            <person name="Mayilraj S."/>
        </authorList>
    </citation>
    <scope>NUCLEOTIDE SEQUENCE [LARGE SCALE GENOMIC DNA]</scope>
    <source>
        <strain evidence="1 2">SV-16</strain>
    </source>
</reference>
<sequence length="72" mass="8273">MRKKTLEHQWLEAAECRRGLDGRGASELERLQCGFEGEIEIDRFVGQYGGDGWRLFMRCVNCGFCEGKEKSV</sequence>
<accession>A0A0M2SLP7</accession>
<gene>
    <name evidence="1" type="ORF">WN59_09215</name>
</gene>
<evidence type="ECO:0000313" key="1">
    <source>
        <dbReference type="EMBL" id="KKK33787.1"/>
    </source>
</evidence>
<proteinExistence type="predicted"/>
<dbReference type="EMBL" id="LAYZ01000024">
    <property type="protein sequence ID" value="KKK33787.1"/>
    <property type="molecule type" value="Genomic_DNA"/>
</dbReference>
<organism evidence="1 2">
    <name type="scientific">Salinicoccus sediminis</name>
    <dbReference type="NCBI Taxonomy" id="1432562"/>
    <lineage>
        <taxon>Bacteria</taxon>
        <taxon>Bacillati</taxon>
        <taxon>Bacillota</taxon>
        <taxon>Bacilli</taxon>
        <taxon>Bacillales</taxon>
        <taxon>Staphylococcaceae</taxon>
        <taxon>Salinicoccus</taxon>
    </lineage>
</organism>